<feature type="transmembrane region" description="Helical" evidence="1">
    <location>
        <begin position="292"/>
        <end position="311"/>
    </location>
</feature>
<dbReference type="InterPro" id="IPR007349">
    <property type="entry name" value="DUF418"/>
</dbReference>
<proteinExistence type="predicted"/>
<sequence>MTGRLAWLDLARGFAVISMVIAHTSPWGGVFNATEYLTAPWFAMLIGISLLLAWDASRGWVVFVFGNVTRGLILILLGEWLQRQYAQIDVVLQTLGLLVIVLAPVVALVGRRPLVWIGLGVLVAFVSPLAVSAAREWLAQDGAAAGWLGEFVALAVAGGHYRVSSFVAICAIGMAAAPLLVAGRAVAGVRGALGAAGLLVGAAIAYGVGRLGPWGAAAYSGTTPEIIGAALLSLAATWTCAWLAAGLGQRRTRAWLGAVIDTGRMALTAYTLQVLALALIARWVLGGATDDHWAVMVGVIALCLGFCWAWLKVFDIGPLEWVLRLPTRAMSAPVRPRHTT</sequence>
<keyword evidence="1" id="KW-0472">Membrane</keyword>
<feature type="transmembrane region" description="Helical" evidence="1">
    <location>
        <begin position="60"/>
        <end position="78"/>
    </location>
</feature>
<comment type="caution">
    <text evidence="3">The sequence shown here is derived from an EMBL/GenBank/DDBJ whole genome shotgun (WGS) entry which is preliminary data.</text>
</comment>
<dbReference type="RefSeq" id="WP_130352297.1">
    <property type="nucleotide sequence ID" value="NZ_SGWY01000002.1"/>
</dbReference>
<evidence type="ECO:0000259" key="2">
    <source>
        <dbReference type="Pfam" id="PF04235"/>
    </source>
</evidence>
<feature type="transmembrane region" description="Helical" evidence="1">
    <location>
        <begin position="267"/>
        <end position="286"/>
    </location>
</feature>
<feature type="transmembrane region" description="Helical" evidence="1">
    <location>
        <begin position="114"/>
        <end position="131"/>
    </location>
</feature>
<dbReference type="AlphaFoldDB" id="A0A4Q7MGS0"/>
<keyword evidence="1" id="KW-1133">Transmembrane helix</keyword>
<gene>
    <name evidence="3" type="ORF">EV187_1316</name>
</gene>
<feature type="domain" description="DUF418" evidence="2">
    <location>
        <begin position="227"/>
        <end position="325"/>
    </location>
</feature>
<evidence type="ECO:0000313" key="4">
    <source>
        <dbReference type="Proteomes" id="UP000293289"/>
    </source>
</evidence>
<accession>A0A4Q7MGS0</accession>
<dbReference type="Proteomes" id="UP000293289">
    <property type="component" value="Unassembled WGS sequence"/>
</dbReference>
<keyword evidence="4" id="KW-1185">Reference proteome</keyword>
<protein>
    <submittedName>
        <fullName evidence="3">Uncharacterized protein DUF418</fullName>
    </submittedName>
</protein>
<feature type="transmembrane region" description="Helical" evidence="1">
    <location>
        <begin position="90"/>
        <end position="108"/>
    </location>
</feature>
<dbReference type="Pfam" id="PF04235">
    <property type="entry name" value="DUF418"/>
    <property type="match status" value="1"/>
</dbReference>
<dbReference type="EMBL" id="SGWY01000002">
    <property type="protein sequence ID" value="RZS65619.1"/>
    <property type="molecule type" value="Genomic_DNA"/>
</dbReference>
<keyword evidence="1" id="KW-0812">Transmembrane</keyword>
<feature type="transmembrane region" description="Helical" evidence="1">
    <location>
        <begin position="163"/>
        <end position="182"/>
    </location>
</feature>
<feature type="transmembrane region" description="Helical" evidence="1">
    <location>
        <begin position="6"/>
        <end position="24"/>
    </location>
</feature>
<name>A0A4Q7MGS0_9MICO</name>
<feature type="transmembrane region" description="Helical" evidence="1">
    <location>
        <begin position="189"/>
        <end position="206"/>
    </location>
</feature>
<evidence type="ECO:0000313" key="3">
    <source>
        <dbReference type="EMBL" id="RZS65619.1"/>
    </source>
</evidence>
<organism evidence="3 4">
    <name type="scientific">Agromyces ramosus</name>
    <dbReference type="NCBI Taxonomy" id="33879"/>
    <lineage>
        <taxon>Bacteria</taxon>
        <taxon>Bacillati</taxon>
        <taxon>Actinomycetota</taxon>
        <taxon>Actinomycetes</taxon>
        <taxon>Micrococcales</taxon>
        <taxon>Microbacteriaceae</taxon>
        <taxon>Agromyces</taxon>
    </lineage>
</organism>
<feature type="transmembrane region" description="Helical" evidence="1">
    <location>
        <begin position="36"/>
        <end position="54"/>
    </location>
</feature>
<dbReference type="OrthoDB" id="4966979at2"/>
<feature type="transmembrane region" description="Helical" evidence="1">
    <location>
        <begin position="226"/>
        <end position="247"/>
    </location>
</feature>
<reference evidence="3 4" key="1">
    <citation type="submission" date="2019-02" db="EMBL/GenBank/DDBJ databases">
        <title>Genomic Encyclopedia of Type Strains, Phase IV (KMG-IV): sequencing the most valuable type-strain genomes for metagenomic binning, comparative biology and taxonomic classification.</title>
        <authorList>
            <person name="Goeker M."/>
        </authorList>
    </citation>
    <scope>NUCLEOTIDE SEQUENCE [LARGE SCALE GENOMIC DNA]</scope>
    <source>
        <strain evidence="3 4">DSM 43045</strain>
    </source>
</reference>
<evidence type="ECO:0000256" key="1">
    <source>
        <dbReference type="SAM" id="Phobius"/>
    </source>
</evidence>